<comment type="subcellular location">
    <subcellularLocation>
        <location evidence="1 10">Golgi apparatus membrane</location>
        <topology evidence="1 10">Single-pass type II membrane protein</topology>
    </subcellularLocation>
</comment>
<dbReference type="PANTHER" id="PTHR11214:SF3">
    <property type="entry name" value="BETA-1,3-GALACTOSYLTRANSFERASE 6"/>
    <property type="match status" value="1"/>
</dbReference>
<keyword evidence="14" id="KW-1185">Reference proteome</keyword>
<sequence length="245" mass="28082">MLRISTVLVRGSGFLSLIFLFLSAEHAAKSISYAVTKRPKELLLELGQIEKDLEGANSAYKGVLFHLERVLHIIPQTDVIEEHHAVPAQSSEELSSKVEDKQGREIQKTDRKQIEDLPDPEIMPVEPTYASEILHPHNHQWLLNPVNKCKRENPTFVVLIRSQEANYQLREAVRKTWCSKVEKSDFSCVFLVGRDHTLPKEKIKLEYNHYHDILMEDFEASGLEAIFSVGEAIIPFLKRYAIIGR</sequence>
<evidence type="ECO:0000256" key="12">
    <source>
        <dbReference type="SAM" id="SignalP"/>
    </source>
</evidence>
<evidence type="ECO:0000256" key="8">
    <source>
        <dbReference type="ARBA" id="ARBA00023034"/>
    </source>
</evidence>
<dbReference type="GO" id="GO:0000139">
    <property type="term" value="C:Golgi membrane"/>
    <property type="evidence" value="ECO:0007669"/>
    <property type="project" value="UniProtKB-SubCell"/>
</dbReference>
<dbReference type="PANTHER" id="PTHR11214">
    <property type="entry name" value="BETA-1,3-N-ACETYLGLUCOSAMINYLTRANSFERASE"/>
    <property type="match status" value="1"/>
</dbReference>
<keyword evidence="8 10" id="KW-0333">Golgi apparatus</keyword>
<keyword evidence="6" id="KW-0735">Signal-anchor</keyword>
<gene>
    <name evidence="13" type="ORF">GSOID_T00014272001</name>
</gene>
<evidence type="ECO:0000256" key="7">
    <source>
        <dbReference type="ARBA" id="ARBA00022989"/>
    </source>
</evidence>
<keyword evidence="7" id="KW-1133">Transmembrane helix</keyword>
<comment type="similarity">
    <text evidence="2 10">Belongs to the glycosyltransferase 31 family.</text>
</comment>
<dbReference type="InterPro" id="IPR002659">
    <property type="entry name" value="Glyco_trans_31"/>
</dbReference>
<keyword evidence="3 10" id="KW-0328">Glycosyltransferase</keyword>
<accession>E4XKQ7</accession>
<proteinExistence type="inferred from homology"/>
<evidence type="ECO:0000313" key="14">
    <source>
        <dbReference type="Proteomes" id="UP000001307"/>
    </source>
</evidence>
<feature type="compositionally biased region" description="Basic and acidic residues" evidence="11">
    <location>
        <begin position="94"/>
        <end position="110"/>
    </location>
</feature>
<reference evidence="13" key="1">
    <citation type="journal article" date="2010" name="Science">
        <title>Plasticity of animal genome architecture unmasked by rapid evolution of a pelagic tunicate.</title>
        <authorList>
            <person name="Denoeud F."/>
            <person name="Henriet S."/>
            <person name="Mungpakdee S."/>
            <person name="Aury J.M."/>
            <person name="Da Silva C."/>
            <person name="Brinkmann H."/>
            <person name="Mikhaleva J."/>
            <person name="Olsen L.C."/>
            <person name="Jubin C."/>
            <person name="Canestro C."/>
            <person name="Bouquet J.M."/>
            <person name="Danks G."/>
            <person name="Poulain J."/>
            <person name="Campsteijn C."/>
            <person name="Adamski M."/>
            <person name="Cross I."/>
            <person name="Yadetie F."/>
            <person name="Muffato M."/>
            <person name="Louis A."/>
            <person name="Butcher S."/>
            <person name="Tsagkogeorga G."/>
            <person name="Konrad A."/>
            <person name="Singh S."/>
            <person name="Jensen M.F."/>
            <person name="Cong E.H."/>
            <person name="Eikeseth-Otteraa H."/>
            <person name="Noel B."/>
            <person name="Anthouard V."/>
            <person name="Porcel B.M."/>
            <person name="Kachouri-Lafond R."/>
            <person name="Nishino A."/>
            <person name="Ugolini M."/>
            <person name="Chourrout P."/>
            <person name="Nishida H."/>
            <person name="Aasland R."/>
            <person name="Huzurbazar S."/>
            <person name="Westhof E."/>
            <person name="Delsuc F."/>
            <person name="Lehrach H."/>
            <person name="Reinhardt R."/>
            <person name="Weissenbach J."/>
            <person name="Roy S.W."/>
            <person name="Artiguenave F."/>
            <person name="Postlethwait J.H."/>
            <person name="Manak J.R."/>
            <person name="Thompson E.M."/>
            <person name="Jaillon O."/>
            <person name="Du Pasquier L."/>
            <person name="Boudinot P."/>
            <person name="Liberles D.A."/>
            <person name="Volff J.N."/>
            <person name="Philippe H."/>
            <person name="Lenhard B."/>
            <person name="Roest Crollius H."/>
            <person name="Wincker P."/>
            <person name="Chourrout D."/>
        </authorList>
    </citation>
    <scope>NUCLEOTIDE SEQUENCE [LARGE SCALE GENOMIC DNA]</scope>
</reference>
<feature type="region of interest" description="Disordered" evidence="11">
    <location>
        <begin position="86"/>
        <end position="110"/>
    </location>
</feature>
<name>E4XKQ7_OIKDI</name>
<dbReference type="EMBL" id="FN653065">
    <property type="protein sequence ID" value="CBY10760.1"/>
    <property type="molecule type" value="Genomic_DNA"/>
</dbReference>
<evidence type="ECO:0000256" key="3">
    <source>
        <dbReference type="ARBA" id="ARBA00022676"/>
    </source>
</evidence>
<dbReference type="EC" id="2.4.1.-" evidence="10"/>
<evidence type="ECO:0000256" key="10">
    <source>
        <dbReference type="RuleBase" id="RU363063"/>
    </source>
</evidence>
<dbReference type="InParanoid" id="E4XKQ7"/>
<keyword evidence="5" id="KW-0812">Transmembrane</keyword>
<evidence type="ECO:0000313" key="13">
    <source>
        <dbReference type="EMBL" id="CBY10760.1"/>
    </source>
</evidence>
<evidence type="ECO:0000256" key="5">
    <source>
        <dbReference type="ARBA" id="ARBA00022692"/>
    </source>
</evidence>
<evidence type="ECO:0000256" key="9">
    <source>
        <dbReference type="ARBA" id="ARBA00023136"/>
    </source>
</evidence>
<evidence type="ECO:0000256" key="11">
    <source>
        <dbReference type="SAM" id="MobiDB-lite"/>
    </source>
</evidence>
<feature type="chain" id="PRO_5003192704" description="Hexosyltransferase" evidence="12">
    <location>
        <begin position="31"/>
        <end position="245"/>
    </location>
</feature>
<keyword evidence="9" id="KW-0472">Membrane</keyword>
<keyword evidence="12" id="KW-0732">Signal</keyword>
<evidence type="ECO:0000256" key="1">
    <source>
        <dbReference type="ARBA" id="ARBA00004323"/>
    </source>
</evidence>
<organism evidence="13">
    <name type="scientific">Oikopleura dioica</name>
    <name type="common">Tunicate</name>
    <dbReference type="NCBI Taxonomy" id="34765"/>
    <lineage>
        <taxon>Eukaryota</taxon>
        <taxon>Metazoa</taxon>
        <taxon>Chordata</taxon>
        <taxon>Tunicata</taxon>
        <taxon>Appendicularia</taxon>
        <taxon>Copelata</taxon>
        <taxon>Oikopleuridae</taxon>
        <taxon>Oikopleura</taxon>
    </lineage>
</organism>
<feature type="signal peptide" evidence="12">
    <location>
        <begin position="1"/>
        <end position="30"/>
    </location>
</feature>
<dbReference type="Proteomes" id="UP000001307">
    <property type="component" value="Unassembled WGS sequence"/>
</dbReference>
<evidence type="ECO:0000256" key="4">
    <source>
        <dbReference type="ARBA" id="ARBA00022679"/>
    </source>
</evidence>
<keyword evidence="4" id="KW-0808">Transferase</keyword>
<dbReference type="GO" id="GO:0016758">
    <property type="term" value="F:hexosyltransferase activity"/>
    <property type="evidence" value="ECO:0007669"/>
    <property type="project" value="InterPro"/>
</dbReference>
<evidence type="ECO:0000256" key="6">
    <source>
        <dbReference type="ARBA" id="ARBA00022968"/>
    </source>
</evidence>
<protein>
    <recommendedName>
        <fullName evidence="10">Hexosyltransferase</fullName>
        <ecNumber evidence="10">2.4.1.-</ecNumber>
    </recommendedName>
</protein>
<dbReference type="AlphaFoldDB" id="E4XKQ7"/>
<evidence type="ECO:0000256" key="2">
    <source>
        <dbReference type="ARBA" id="ARBA00008661"/>
    </source>
</evidence>
<dbReference type="GO" id="GO:0006493">
    <property type="term" value="P:protein O-linked glycosylation"/>
    <property type="evidence" value="ECO:0007669"/>
    <property type="project" value="TreeGrafter"/>
</dbReference>